<name>A0A7J7MQC0_9MAGN</name>
<protein>
    <submittedName>
        <fullName evidence="1">Uncharacterized protein</fullName>
    </submittedName>
</protein>
<proteinExistence type="predicted"/>
<sequence length="79" mass="8954">SLETQNSKQQTPKKGRLIHLTQVAKSLAQTTYPCLPQPTMNYPISKSTPKTLTVQWINPKIKLNQRNEIVPSTVCQLHD</sequence>
<evidence type="ECO:0000313" key="2">
    <source>
        <dbReference type="Proteomes" id="UP000541444"/>
    </source>
</evidence>
<comment type="caution">
    <text evidence="1">The sequence shown here is derived from an EMBL/GenBank/DDBJ whole genome shotgun (WGS) entry which is preliminary data.</text>
</comment>
<organism evidence="1 2">
    <name type="scientific">Kingdonia uniflora</name>
    <dbReference type="NCBI Taxonomy" id="39325"/>
    <lineage>
        <taxon>Eukaryota</taxon>
        <taxon>Viridiplantae</taxon>
        <taxon>Streptophyta</taxon>
        <taxon>Embryophyta</taxon>
        <taxon>Tracheophyta</taxon>
        <taxon>Spermatophyta</taxon>
        <taxon>Magnoliopsida</taxon>
        <taxon>Ranunculales</taxon>
        <taxon>Circaeasteraceae</taxon>
        <taxon>Kingdonia</taxon>
    </lineage>
</organism>
<evidence type="ECO:0000313" key="1">
    <source>
        <dbReference type="EMBL" id="KAF6157086.1"/>
    </source>
</evidence>
<dbReference type="AlphaFoldDB" id="A0A7J7MQC0"/>
<gene>
    <name evidence="1" type="ORF">GIB67_041547</name>
</gene>
<keyword evidence="2" id="KW-1185">Reference proteome</keyword>
<accession>A0A7J7MQC0</accession>
<feature type="non-terminal residue" evidence="1">
    <location>
        <position position="79"/>
    </location>
</feature>
<dbReference type="EMBL" id="JACGCM010001281">
    <property type="protein sequence ID" value="KAF6157086.1"/>
    <property type="molecule type" value="Genomic_DNA"/>
</dbReference>
<dbReference type="Proteomes" id="UP000541444">
    <property type="component" value="Unassembled WGS sequence"/>
</dbReference>
<feature type="non-terminal residue" evidence="1">
    <location>
        <position position="1"/>
    </location>
</feature>
<reference evidence="1 2" key="1">
    <citation type="journal article" date="2020" name="IScience">
        <title>Genome Sequencing of the Endangered Kingdonia uniflora (Circaeasteraceae, Ranunculales) Reveals Potential Mechanisms of Evolutionary Specialization.</title>
        <authorList>
            <person name="Sun Y."/>
            <person name="Deng T."/>
            <person name="Zhang A."/>
            <person name="Moore M.J."/>
            <person name="Landis J.B."/>
            <person name="Lin N."/>
            <person name="Zhang H."/>
            <person name="Zhang X."/>
            <person name="Huang J."/>
            <person name="Zhang X."/>
            <person name="Sun H."/>
            <person name="Wang H."/>
        </authorList>
    </citation>
    <scope>NUCLEOTIDE SEQUENCE [LARGE SCALE GENOMIC DNA]</scope>
    <source>
        <strain evidence="1">TB1705</strain>
        <tissue evidence="1">Leaf</tissue>
    </source>
</reference>